<organism evidence="2 3">
    <name type="scientific">Furfurilactobacillus rossiae</name>
    <dbReference type="NCBI Taxonomy" id="231049"/>
    <lineage>
        <taxon>Bacteria</taxon>
        <taxon>Bacillati</taxon>
        <taxon>Bacillota</taxon>
        <taxon>Bacilli</taxon>
        <taxon>Lactobacillales</taxon>
        <taxon>Lactobacillaceae</taxon>
        <taxon>Furfurilactobacillus</taxon>
    </lineage>
</organism>
<evidence type="ECO:0000313" key="3">
    <source>
        <dbReference type="Proteomes" id="UP000480570"/>
    </source>
</evidence>
<evidence type="ECO:0000313" key="2">
    <source>
        <dbReference type="EMBL" id="MYV05409.1"/>
    </source>
</evidence>
<dbReference type="RefSeq" id="WP_161001632.1">
    <property type="nucleotide sequence ID" value="NZ_CP185253.1"/>
</dbReference>
<dbReference type="InterPro" id="IPR026870">
    <property type="entry name" value="Zinc_ribbon_dom"/>
</dbReference>
<accession>A0A7C9N2X1</accession>
<sequence length="152" mass="16521">MLVKRYKRCPKCGSENSDTAKFCLKCGASLQNVEVFTDLPGANIFETSIDLTDTPTITAGKIPDGFVLAASVEVIGAGENYTEAWKTLMRNLKSILNIKGLDGVANYQVLLSPFQTSAAETKLTLMLYADGILSMKHKNKNPQKSDEKEGAL</sequence>
<dbReference type="Pfam" id="PF13240">
    <property type="entry name" value="Zn_Ribbon_1"/>
    <property type="match status" value="1"/>
</dbReference>
<feature type="domain" description="Zinc-ribbon" evidence="1">
    <location>
        <begin position="9"/>
        <end position="30"/>
    </location>
</feature>
<reference evidence="2 3" key="1">
    <citation type="journal article" date="2019" name="Appl. Environ. Microbiol.">
        <title>Genetic determinants of hydroxycinnamic acid metabolism in heterofermentative lactobacilli.</title>
        <authorList>
            <person name="Gaur G."/>
            <person name="Oh J.H."/>
            <person name="Filannino P."/>
            <person name="Gobbetti M."/>
            <person name="van Pijkeren J.P."/>
            <person name="Ganzle M.G."/>
        </authorList>
    </citation>
    <scope>NUCLEOTIDE SEQUENCE [LARGE SCALE GENOMIC DNA]</scope>
    <source>
        <strain evidence="2 3">FUA3583</strain>
    </source>
</reference>
<dbReference type="AlphaFoldDB" id="A0A7C9N2X1"/>
<dbReference type="EMBL" id="WEZT01000008">
    <property type="protein sequence ID" value="MYV05409.1"/>
    <property type="molecule type" value="Genomic_DNA"/>
</dbReference>
<proteinExistence type="predicted"/>
<name>A0A7C9N2X1_9LACO</name>
<evidence type="ECO:0000259" key="1">
    <source>
        <dbReference type="Pfam" id="PF13240"/>
    </source>
</evidence>
<dbReference type="Proteomes" id="UP000480570">
    <property type="component" value="Unassembled WGS sequence"/>
</dbReference>
<gene>
    <name evidence="2" type="ORF">GB992_05980</name>
</gene>
<protein>
    <submittedName>
        <fullName evidence="2">Zinc-ribbon domain-containing protein</fullName>
    </submittedName>
</protein>
<comment type="caution">
    <text evidence="2">The sequence shown here is derived from an EMBL/GenBank/DDBJ whole genome shotgun (WGS) entry which is preliminary data.</text>
</comment>